<dbReference type="Proteomes" id="UP000641646">
    <property type="component" value="Unassembled WGS sequence"/>
</dbReference>
<evidence type="ECO:0000313" key="2">
    <source>
        <dbReference type="EMBL" id="MBD2186360.1"/>
    </source>
</evidence>
<reference evidence="2" key="1">
    <citation type="journal article" date="2015" name="ISME J.">
        <title>Draft Genome Sequence of Streptomyces incarnatus NRRL8089, which Produces the Nucleoside Antibiotic Sinefungin.</title>
        <authorList>
            <person name="Oshima K."/>
            <person name="Hattori M."/>
            <person name="Shimizu H."/>
            <person name="Fukuda K."/>
            <person name="Nemoto M."/>
            <person name="Inagaki K."/>
            <person name="Tamura T."/>
        </authorList>
    </citation>
    <scope>NUCLEOTIDE SEQUENCE</scope>
    <source>
        <strain evidence="2">FACHB-1375</strain>
    </source>
</reference>
<organism evidence="2 3">
    <name type="scientific">Aerosakkonema funiforme FACHB-1375</name>
    <dbReference type="NCBI Taxonomy" id="2949571"/>
    <lineage>
        <taxon>Bacteria</taxon>
        <taxon>Bacillati</taxon>
        <taxon>Cyanobacteriota</taxon>
        <taxon>Cyanophyceae</taxon>
        <taxon>Oscillatoriophycideae</taxon>
        <taxon>Aerosakkonematales</taxon>
        <taxon>Aerosakkonemataceae</taxon>
        <taxon>Aerosakkonema</taxon>
    </lineage>
</organism>
<sequence>MIHPHTELRYINKIIGYGVFATKLIPKGTITWVLDELDQRFSPSYILSLNPILREKLLKYCYRDNEGTYILCWDIGKFVNHSFNSSCIGTAYKFELAVRDIHPGEELTDDYGYLNLDKPFYCFPEKGSPRTKVMPDDILQYYPEWDKKAVEAMNYFNQVQQPLKGLINHKYLDKVNAVAEGKEEMDSILNVYYERSKKLKFVS</sequence>
<reference evidence="2" key="2">
    <citation type="submission" date="2020-08" db="EMBL/GenBank/DDBJ databases">
        <authorList>
            <person name="Chen M."/>
            <person name="Teng W."/>
            <person name="Zhao L."/>
            <person name="Hu C."/>
            <person name="Zhou Y."/>
            <person name="Han B."/>
            <person name="Song L."/>
            <person name="Shu W."/>
        </authorList>
    </citation>
    <scope>NUCLEOTIDE SEQUENCE</scope>
    <source>
        <strain evidence="2">FACHB-1375</strain>
    </source>
</reference>
<dbReference type="EMBL" id="JACJPW010000196">
    <property type="protein sequence ID" value="MBD2186360.1"/>
    <property type="molecule type" value="Genomic_DNA"/>
</dbReference>
<name>A0A926VM76_9CYAN</name>
<protein>
    <submittedName>
        <fullName evidence="2">SET domain-containing protein</fullName>
    </submittedName>
</protein>
<gene>
    <name evidence="2" type="ORF">H6G03_35795</name>
</gene>
<dbReference type="InterPro" id="IPR001214">
    <property type="entry name" value="SET_dom"/>
</dbReference>
<comment type="caution">
    <text evidence="2">The sequence shown here is derived from an EMBL/GenBank/DDBJ whole genome shotgun (WGS) entry which is preliminary data.</text>
</comment>
<feature type="domain" description="SET" evidence="1">
    <location>
        <begin position="4"/>
        <end position="112"/>
    </location>
</feature>
<accession>A0A926VM76</accession>
<dbReference type="RefSeq" id="WP_190475621.1">
    <property type="nucleotide sequence ID" value="NZ_JACJPW010000196.1"/>
</dbReference>
<evidence type="ECO:0000259" key="1">
    <source>
        <dbReference type="PROSITE" id="PS50280"/>
    </source>
</evidence>
<evidence type="ECO:0000313" key="3">
    <source>
        <dbReference type="Proteomes" id="UP000641646"/>
    </source>
</evidence>
<dbReference type="AlphaFoldDB" id="A0A926VM76"/>
<dbReference type="Pfam" id="PF00856">
    <property type="entry name" value="SET"/>
    <property type="match status" value="1"/>
</dbReference>
<dbReference type="PROSITE" id="PS50280">
    <property type="entry name" value="SET"/>
    <property type="match status" value="1"/>
</dbReference>
<keyword evidence="3" id="KW-1185">Reference proteome</keyword>
<proteinExistence type="predicted"/>
<dbReference type="InterPro" id="IPR046341">
    <property type="entry name" value="SET_dom_sf"/>
</dbReference>
<dbReference type="SUPFAM" id="SSF82199">
    <property type="entry name" value="SET domain"/>
    <property type="match status" value="1"/>
</dbReference>
<dbReference type="Gene3D" id="2.170.270.10">
    <property type="entry name" value="SET domain"/>
    <property type="match status" value="1"/>
</dbReference>